<name>A0A1X7NVS0_9HYPH</name>
<evidence type="ECO:0000259" key="1">
    <source>
        <dbReference type="Pfam" id="PF01370"/>
    </source>
</evidence>
<feature type="domain" description="NAD-dependent epimerase/dehydratase" evidence="1">
    <location>
        <begin position="12"/>
        <end position="218"/>
    </location>
</feature>
<dbReference type="GO" id="GO:0005737">
    <property type="term" value="C:cytoplasm"/>
    <property type="evidence" value="ECO:0007669"/>
    <property type="project" value="TreeGrafter"/>
</dbReference>
<dbReference type="RefSeq" id="WP_139832259.1">
    <property type="nucleotide sequence ID" value="NZ_FXBL01000004.1"/>
</dbReference>
<dbReference type="EMBL" id="FXBL01000004">
    <property type="protein sequence ID" value="SMH41768.1"/>
    <property type="molecule type" value="Genomic_DNA"/>
</dbReference>
<protein>
    <submittedName>
        <fullName evidence="2">UDP-glucose 4-epimerase</fullName>
    </submittedName>
</protein>
<dbReference type="Pfam" id="PF01370">
    <property type="entry name" value="Epimerase"/>
    <property type="match status" value="1"/>
</dbReference>
<dbReference type="Gene3D" id="3.40.50.720">
    <property type="entry name" value="NAD(P)-binding Rossmann-like Domain"/>
    <property type="match status" value="1"/>
</dbReference>
<dbReference type="Proteomes" id="UP000193083">
    <property type="component" value="Unassembled WGS sequence"/>
</dbReference>
<dbReference type="GO" id="GO:0004029">
    <property type="term" value="F:aldehyde dehydrogenase (NAD+) activity"/>
    <property type="evidence" value="ECO:0007669"/>
    <property type="project" value="TreeGrafter"/>
</dbReference>
<dbReference type="OrthoDB" id="9814124at2"/>
<dbReference type="InterPro" id="IPR001509">
    <property type="entry name" value="Epimerase_deHydtase"/>
</dbReference>
<reference evidence="3" key="1">
    <citation type="submission" date="2017-04" db="EMBL/GenBank/DDBJ databases">
        <authorList>
            <person name="Varghese N."/>
            <person name="Submissions S."/>
        </authorList>
    </citation>
    <scope>NUCLEOTIDE SEQUENCE [LARGE SCALE GENOMIC DNA]</scope>
    <source>
        <strain evidence="3">B5P</strain>
    </source>
</reference>
<accession>A0A1X7NVS0</accession>
<organism evidence="2 3">
    <name type="scientific">Mesorhizobium australicum</name>
    <dbReference type="NCBI Taxonomy" id="536018"/>
    <lineage>
        <taxon>Bacteria</taxon>
        <taxon>Pseudomonadati</taxon>
        <taxon>Pseudomonadota</taxon>
        <taxon>Alphaproteobacteria</taxon>
        <taxon>Hyphomicrobiales</taxon>
        <taxon>Phyllobacteriaceae</taxon>
        <taxon>Mesorhizobium</taxon>
    </lineage>
</organism>
<sequence length="317" mass="32816">MDKRRDAVPVGITGASGFLGGHVARHLSSRGFAVHPLSRSPAQVADARLLPSPHAPEADFHAAMRGLDAIVHCAALNNDRSADAQALVASNVDLTRRLAEAAMREGVTRFVYISSIRAVADPGIDVAIDDETVPAPSQPYGRSKRDGELAALAAAAPGFTPLVLRLPPVYGAGMRGNLGLLLRLARTPAPLPLAGLSARRSLVSSDAAARAVETLLVAATPARSIYLASDAAPVSIPEILSAFRRGLGRPPRLLAVPEALLATAAALAGRRADWAALTASQTCNPASLVAEGWTPDPDSLTGLERLAAALRAPAHRG</sequence>
<dbReference type="InterPro" id="IPR036291">
    <property type="entry name" value="NAD(P)-bd_dom_sf"/>
</dbReference>
<gene>
    <name evidence="2" type="ORF">SAMN02982922_2628</name>
</gene>
<dbReference type="AlphaFoldDB" id="A0A1X7NVS0"/>
<dbReference type="PANTHER" id="PTHR48079">
    <property type="entry name" value="PROTEIN YEEZ"/>
    <property type="match status" value="1"/>
</dbReference>
<evidence type="ECO:0000313" key="3">
    <source>
        <dbReference type="Proteomes" id="UP000193083"/>
    </source>
</evidence>
<dbReference type="PANTHER" id="PTHR48079:SF6">
    <property type="entry name" value="NAD(P)-BINDING DOMAIN-CONTAINING PROTEIN-RELATED"/>
    <property type="match status" value="1"/>
</dbReference>
<proteinExistence type="predicted"/>
<keyword evidence="3" id="KW-1185">Reference proteome</keyword>
<evidence type="ECO:0000313" key="2">
    <source>
        <dbReference type="EMBL" id="SMH41768.1"/>
    </source>
</evidence>
<dbReference type="InterPro" id="IPR051783">
    <property type="entry name" value="NAD(P)-dependent_oxidoreduct"/>
</dbReference>
<dbReference type="SUPFAM" id="SSF51735">
    <property type="entry name" value="NAD(P)-binding Rossmann-fold domains"/>
    <property type="match status" value="1"/>
</dbReference>